<feature type="domain" description="EF-hand" evidence="8">
    <location>
        <begin position="570"/>
        <end position="605"/>
    </location>
</feature>
<feature type="active site" evidence="5 6">
    <location>
        <position position="216"/>
    </location>
</feature>
<evidence type="ECO:0000259" key="7">
    <source>
        <dbReference type="PROSITE" id="PS50203"/>
    </source>
</evidence>
<dbReference type="EMBL" id="LWCA01000230">
    <property type="protein sequence ID" value="OAF69784.1"/>
    <property type="molecule type" value="Genomic_DNA"/>
</dbReference>
<proteinExistence type="inferred from homology"/>
<evidence type="ECO:0000256" key="5">
    <source>
        <dbReference type="PIRSR" id="PIRSR622684-1"/>
    </source>
</evidence>
<dbReference type="OrthoDB" id="424753at2759"/>
<evidence type="ECO:0000259" key="8">
    <source>
        <dbReference type="PROSITE" id="PS50222"/>
    </source>
</evidence>
<dbReference type="SUPFAM" id="SSF54001">
    <property type="entry name" value="Cysteine proteinases"/>
    <property type="match status" value="1"/>
</dbReference>
<evidence type="ECO:0000256" key="3">
    <source>
        <dbReference type="ARBA" id="ARBA00022801"/>
    </source>
</evidence>
<dbReference type="GO" id="GO:0005509">
    <property type="term" value="F:calcium ion binding"/>
    <property type="evidence" value="ECO:0007669"/>
    <property type="project" value="InterPro"/>
</dbReference>
<dbReference type="SUPFAM" id="SSF47473">
    <property type="entry name" value="EF-hand"/>
    <property type="match status" value="1"/>
</dbReference>
<keyword evidence="10" id="KW-1185">Reference proteome</keyword>
<feature type="domain" description="Calpain catalytic" evidence="7">
    <location>
        <begin position="5"/>
        <end position="304"/>
    </location>
</feature>
<dbReference type="InterPro" id="IPR001300">
    <property type="entry name" value="Peptidase_C2_calpain_cat"/>
</dbReference>
<evidence type="ECO:0000313" key="10">
    <source>
        <dbReference type="Proteomes" id="UP000078046"/>
    </source>
</evidence>
<dbReference type="AlphaFoldDB" id="A0A177B8N1"/>
<keyword evidence="3 6" id="KW-0378">Hydrolase</keyword>
<dbReference type="InterPro" id="IPR036213">
    <property type="entry name" value="Calpain_III_sf"/>
</dbReference>
<feature type="active site" evidence="5 6">
    <location>
        <position position="60"/>
    </location>
</feature>
<protein>
    <submittedName>
        <fullName evidence="9">Uncharacterized protein</fullName>
    </submittedName>
</protein>
<dbReference type="Pfam" id="PF00648">
    <property type="entry name" value="Peptidase_C2"/>
    <property type="match status" value="1"/>
</dbReference>
<dbReference type="PANTHER" id="PTHR10183">
    <property type="entry name" value="CALPAIN"/>
    <property type="match status" value="1"/>
</dbReference>
<dbReference type="FunFam" id="3.90.70.10:FF:000001">
    <property type="entry name" value="Calpain-1 catalytic subunit"/>
    <property type="match status" value="1"/>
</dbReference>
<dbReference type="Proteomes" id="UP000078046">
    <property type="component" value="Unassembled WGS sequence"/>
</dbReference>
<dbReference type="Gene3D" id="1.10.238.10">
    <property type="entry name" value="EF-hand"/>
    <property type="match status" value="1"/>
</dbReference>
<reference evidence="9 10" key="1">
    <citation type="submission" date="2016-04" db="EMBL/GenBank/DDBJ databases">
        <title>The genome of Intoshia linei affirms orthonectids as highly simplified spiralians.</title>
        <authorList>
            <person name="Mikhailov K.V."/>
            <person name="Slusarev G.S."/>
            <person name="Nikitin M.A."/>
            <person name="Logacheva M.D."/>
            <person name="Penin A."/>
            <person name="Aleoshin V."/>
            <person name="Panchin Y.V."/>
        </authorList>
    </citation>
    <scope>NUCLEOTIDE SEQUENCE [LARGE SCALE GENOMIC DNA]</scope>
    <source>
        <strain evidence="9">Intl2013</strain>
        <tissue evidence="9">Whole animal</tissue>
    </source>
</reference>
<evidence type="ECO:0000313" key="9">
    <source>
        <dbReference type="EMBL" id="OAF69784.1"/>
    </source>
</evidence>
<sequence length="664" mass="77709">MKKNLFEDSTFPANNSSIFPNQNLPNKIVWKRPHEICDNPKFVVGGISRFDVKQGLLGDCWLLAVIAAICEYNQIFSTVVDTNQSFNDPNYNGSFKFSFYSYGKWIQVTVDDRLPTIDDDLVFLHSETKNEFWSSLLEKAYAKFRGSYESLKGGIISEAMVDFTGGVCEIYEMKDCSIESLFNLLLNSRKRKCLIGCSINKGHNEQKQKNGLIANHAYTITNVKQIQYKVNDKPCQTNMIRIRNPWGNEHEWNGPWSDNSKEWNMLHENDKKSIKLNFENDGESWIPLSEFIENFTQVDICSLCPPYSTKQNKCIESYWEKHTFSGNWISGINAGGCRNFNETFWANPQYIVKVQNFDIKKENQTKNQTRNQNQTIIICLTQKLAKLNNVDRRLSIGFMIYKIKDKYKNKLLDRHYFSHNPSFGKSKYQNSRDVVMRLELEEGEYCIIPTSYKPDEIGDFMLTVFGEMKYQYRENNEITYVPPSEKKKDVMNKFVHDSSYMKSLKKTFKAIANENEEIGVRQLVDIINEAFMKSKNFPKVTMETCRTMIASWDKNMSGKLELNEFLDLWCELQKWRETFKQFDLDNNGYFNSYELRNALNSLNYKVSNQTLKCIICRYSGNTGKLYFVDFIHCIVRLKKMFNIFQSNQIKDKDNFAIFQLDKVC</sequence>
<dbReference type="CDD" id="cd16182">
    <property type="entry name" value="EFh_PEF_Group_II_CAPN_like"/>
    <property type="match status" value="1"/>
</dbReference>
<name>A0A177B8N1_9BILA</name>
<dbReference type="Gene3D" id="3.90.70.10">
    <property type="entry name" value="Cysteine proteinases"/>
    <property type="match status" value="1"/>
</dbReference>
<dbReference type="Pfam" id="PF01067">
    <property type="entry name" value="Calpain_III"/>
    <property type="match status" value="1"/>
</dbReference>
<dbReference type="InterPro" id="IPR000169">
    <property type="entry name" value="Pept_cys_AS"/>
</dbReference>
<organism evidence="9 10">
    <name type="scientific">Intoshia linei</name>
    <dbReference type="NCBI Taxonomy" id="1819745"/>
    <lineage>
        <taxon>Eukaryota</taxon>
        <taxon>Metazoa</taxon>
        <taxon>Spiralia</taxon>
        <taxon>Lophotrochozoa</taxon>
        <taxon>Mesozoa</taxon>
        <taxon>Orthonectida</taxon>
        <taxon>Rhopaluridae</taxon>
        <taxon>Intoshia</taxon>
    </lineage>
</organism>
<gene>
    <name evidence="9" type="ORF">A3Q56_02464</name>
</gene>
<dbReference type="CDD" id="cd00044">
    <property type="entry name" value="CysPc"/>
    <property type="match status" value="1"/>
</dbReference>
<dbReference type="GO" id="GO:0005737">
    <property type="term" value="C:cytoplasm"/>
    <property type="evidence" value="ECO:0007669"/>
    <property type="project" value="TreeGrafter"/>
</dbReference>
<feature type="active site" evidence="5 6">
    <location>
        <position position="244"/>
    </location>
</feature>
<dbReference type="PRINTS" id="PR00704">
    <property type="entry name" value="CALPAIN"/>
</dbReference>
<dbReference type="PANTHER" id="PTHR10183:SF433">
    <property type="entry name" value="CALPAIN-A-RELATED"/>
    <property type="match status" value="1"/>
</dbReference>
<dbReference type="Pfam" id="PF13405">
    <property type="entry name" value="EF-hand_6"/>
    <property type="match status" value="1"/>
</dbReference>
<keyword evidence="2 6" id="KW-0645">Protease</keyword>
<keyword evidence="4 6" id="KW-0788">Thiol protease</keyword>
<dbReference type="InterPro" id="IPR033883">
    <property type="entry name" value="C2_III"/>
</dbReference>
<dbReference type="InterPro" id="IPR011992">
    <property type="entry name" value="EF-hand-dom_pair"/>
</dbReference>
<dbReference type="GO" id="GO:0004198">
    <property type="term" value="F:calcium-dependent cysteine-type endopeptidase activity"/>
    <property type="evidence" value="ECO:0007669"/>
    <property type="project" value="InterPro"/>
</dbReference>
<evidence type="ECO:0000256" key="1">
    <source>
        <dbReference type="ARBA" id="ARBA00007623"/>
    </source>
</evidence>
<comment type="caution">
    <text evidence="9">The sequence shown here is derived from an EMBL/GenBank/DDBJ whole genome shotgun (WGS) entry which is preliminary data.</text>
</comment>
<evidence type="ECO:0000256" key="2">
    <source>
        <dbReference type="ARBA" id="ARBA00022670"/>
    </source>
</evidence>
<dbReference type="InterPro" id="IPR022684">
    <property type="entry name" value="Calpain_cysteine_protease"/>
</dbReference>
<dbReference type="InterPro" id="IPR038765">
    <property type="entry name" value="Papain-like_cys_pep_sf"/>
</dbReference>
<dbReference type="InterPro" id="IPR022682">
    <property type="entry name" value="Calpain_domain_III"/>
</dbReference>
<dbReference type="PROSITE" id="PS50203">
    <property type="entry name" value="CALPAIN_CAT"/>
    <property type="match status" value="1"/>
</dbReference>
<dbReference type="GO" id="GO:0006508">
    <property type="term" value="P:proteolysis"/>
    <property type="evidence" value="ECO:0007669"/>
    <property type="project" value="UniProtKB-KW"/>
</dbReference>
<accession>A0A177B8N1</accession>
<dbReference type="InterPro" id="IPR022683">
    <property type="entry name" value="Calpain_III"/>
</dbReference>
<dbReference type="InterPro" id="IPR002048">
    <property type="entry name" value="EF_hand_dom"/>
</dbReference>
<dbReference type="CDD" id="cd00214">
    <property type="entry name" value="Calpain_III"/>
    <property type="match status" value="1"/>
</dbReference>
<dbReference type="SMART" id="SM00720">
    <property type="entry name" value="calpain_III"/>
    <property type="match status" value="1"/>
</dbReference>
<dbReference type="SMART" id="SM00054">
    <property type="entry name" value="EFh"/>
    <property type="match status" value="2"/>
</dbReference>
<dbReference type="Gene3D" id="2.60.120.380">
    <property type="match status" value="1"/>
</dbReference>
<dbReference type="PROSITE" id="PS50222">
    <property type="entry name" value="EF_HAND_2"/>
    <property type="match status" value="1"/>
</dbReference>
<dbReference type="SMART" id="SM00230">
    <property type="entry name" value="CysPc"/>
    <property type="match status" value="1"/>
</dbReference>
<comment type="similarity">
    <text evidence="1">Belongs to the peptidase C2 family.</text>
</comment>
<dbReference type="PROSITE" id="PS00139">
    <property type="entry name" value="THIOL_PROTEASE_CYS"/>
    <property type="match status" value="1"/>
</dbReference>
<dbReference type="SUPFAM" id="SSF49758">
    <property type="entry name" value="Calpain large subunit, middle domain (domain III)"/>
    <property type="match status" value="1"/>
</dbReference>
<evidence type="ECO:0000256" key="6">
    <source>
        <dbReference type="PROSITE-ProRule" id="PRU00239"/>
    </source>
</evidence>
<evidence type="ECO:0000256" key="4">
    <source>
        <dbReference type="ARBA" id="ARBA00022807"/>
    </source>
</evidence>